<dbReference type="PATRIC" id="fig|1125699.3.peg.921"/>
<evidence type="ECO:0000256" key="1">
    <source>
        <dbReference type="ARBA" id="ARBA00004651"/>
    </source>
</evidence>
<evidence type="ECO:0000256" key="7">
    <source>
        <dbReference type="RuleBase" id="RU363032"/>
    </source>
</evidence>
<proteinExistence type="inferred from homology"/>
<dbReference type="SUPFAM" id="SSF161098">
    <property type="entry name" value="MetI-like"/>
    <property type="match status" value="1"/>
</dbReference>
<dbReference type="GO" id="GO:0055085">
    <property type="term" value="P:transmembrane transport"/>
    <property type="evidence" value="ECO:0007669"/>
    <property type="project" value="InterPro"/>
</dbReference>
<dbReference type="GO" id="GO:0005886">
    <property type="term" value="C:plasma membrane"/>
    <property type="evidence" value="ECO:0007669"/>
    <property type="project" value="UniProtKB-SubCell"/>
</dbReference>
<comment type="subcellular location">
    <subcellularLocation>
        <location evidence="1 7">Cell membrane</location>
        <topology evidence="1 7">Multi-pass membrane protein</topology>
    </subcellularLocation>
</comment>
<dbReference type="InterPro" id="IPR035906">
    <property type="entry name" value="MetI-like_sf"/>
</dbReference>
<dbReference type="PANTHER" id="PTHR43744:SF9">
    <property type="entry name" value="POLYGALACTURONAN_RHAMNOGALACTURONAN TRANSPORT SYSTEM PERMEASE PROTEIN YTCP"/>
    <property type="match status" value="1"/>
</dbReference>
<evidence type="ECO:0000256" key="5">
    <source>
        <dbReference type="ARBA" id="ARBA00022989"/>
    </source>
</evidence>
<protein>
    <recommendedName>
        <fullName evidence="8">ABC transmembrane type-1 domain-containing protein</fullName>
    </recommendedName>
</protein>
<evidence type="ECO:0000313" key="9">
    <source>
        <dbReference type="EMBL" id="EPF30586.1"/>
    </source>
</evidence>
<keyword evidence="2 7" id="KW-0813">Transport</keyword>
<evidence type="ECO:0000256" key="3">
    <source>
        <dbReference type="ARBA" id="ARBA00022475"/>
    </source>
</evidence>
<keyword evidence="10" id="KW-1185">Reference proteome</keyword>
<accession>S3K121</accession>
<dbReference type="PANTHER" id="PTHR43744">
    <property type="entry name" value="ABC TRANSPORTER PERMEASE PROTEIN MG189-RELATED-RELATED"/>
    <property type="match status" value="1"/>
</dbReference>
<dbReference type="HOGENOM" id="CLU_016047_1_1_12"/>
<dbReference type="eggNOG" id="COG0395">
    <property type="taxonomic scope" value="Bacteria"/>
</dbReference>
<dbReference type="AlphaFoldDB" id="S3K121"/>
<name>S3K121_TREMA</name>
<sequence length="290" mass="32302">MNTIQPNKVDKLHPIAHKLILVLLSAVAITMIFPMINVLSVSLSEATKSNYPGLILWPQGFTFEGYDFIWNRINLWRPFVITVYVSVAGTILHIFLSSMAGYVLIHEDLPFRKLFTSFILLTMAVPGELTLVSLYEINKQLHLTNTLSAIIINGAASGLSILLMRNYFSSVPKSLLEASKLDGASELKTFINVYLPLSGSGIITIGTLEFIRRWNNITITVSLLSKRSLWTMPVYLREILFEQSNTAGSEFIFANAQMAAVVLTAVPLVILYFFTQDFFNSGVTLGAVKE</sequence>
<dbReference type="Pfam" id="PF00528">
    <property type="entry name" value="BPD_transp_1"/>
    <property type="match status" value="1"/>
</dbReference>
<keyword evidence="3" id="KW-1003">Cell membrane</keyword>
<evidence type="ECO:0000256" key="4">
    <source>
        <dbReference type="ARBA" id="ARBA00022692"/>
    </source>
</evidence>
<feature type="transmembrane region" description="Helical" evidence="7">
    <location>
        <begin position="251"/>
        <end position="274"/>
    </location>
</feature>
<comment type="similarity">
    <text evidence="7">Belongs to the binding-protein-dependent transport system permease family.</text>
</comment>
<feature type="transmembrane region" description="Helical" evidence="7">
    <location>
        <begin position="20"/>
        <end position="43"/>
    </location>
</feature>
<feature type="transmembrane region" description="Helical" evidence="7">
    <location>
        <begin position="81"/>
        <end position="105"/>
    </location>
</feature>
<evidence type="ECO:0000313" key="10">
    <source>
        <dbReference type="Proteomes" id="UP000014541"/>
    </source>
</evidence>
<feature type="transmembrane region" description="Helical" evidence="7">
    <location>
        <begin position="147"/>
        <end position="168"/>
    </location>
</feature>
<feature type="transmembrane region" description="Helical" evidence="7">
    <location>
        <begin position="114"/>
        <end position="135"/>
    </location>
</feature>
<keyword evidence="6 7" id="KW-0472">Membrane</keyword>
<comment type="caution">
    <text evidence="9">The sequence shown here is derived from an EMBL/GenBank/DDBJ whole genome shotgun (WGS) entry which is preliminary data.</text>
</comment>
<dbReference type="OrthoDB" id="9815445at2"/>
<keyword evidence="4 7" id="KW-0812">Transmembrane</keyword>
<dbReference type="Gene3D" id="1.10.3720.10">
    <property type="entry name" value="MetI-like"/>
    <property type="match status" value="1"/>
</dbReference>
<dbReference type="PROSITE" id="PS50928">
    <property type="entry name" value="ABC_TM1"/>
    <property type="match status" value="1"/>
</dbReference>
<dbReference type="InterPro" id="IPR000515">
    <property type="entry name" value="MetI-like"/>
</dbReference>
<evidence type="ECO:0000256" key="2">
    <source>
        <dbReference type="ARBA" id="ARBA00022448"/>
    </source>
</evidence>
<evidence type="ECO:0000256" key="6">
    <source>
        <dbReference type="ARBA" id="ARBA00023136"/>
    </source>
</evidence>
<dbReference type="RefSeq" id="WP_016525197.1">
    <property type="nucleotide sequence ID" value="NZ_KE332518.1"/>
</dbReference>
<reference evidence="9 10" key="1">
    <citation type="submission" date="2013-04" db="EMBL/GenBank/DDBJ databases">
        <title>The Genome Sequence of Treponema maltophilum ATCC 51939.</title>
        <authorList>
            <consortium name="The Broad Institute Genomics Platform"/>
            <person name="Earl A."/>
            <person name="Ward D."/>
            <person name="Feldgarden M."/>
            <person name="Gevers D."/>
            <person name="Leonetti C."/>
            <person name="Blanton J.M."/>
            <person name="Dewhirst F.E."/>
            <person name="Izard J."/>
            <person name="Walker B."/>
            <person name="Young S."/>
            <person name="Zeng Q."/>
            <person name="Gargeya S."/>
            <person name="Fitzgerald M."/>
            <person name="Haas B."/>
            <person name="Abouelleil A."/>
            <person name="Allen A.W."/>
            <person name="Alvarado L."/>
            <person name="Arachchi H.M."/>
            <person name="Berlin A.M."/>
            <person name="Chapman S.B."/>
            <person name="Gainer-Dewar J."/>
            <person name="Goldberg J."/>
            <person name="Griggs A."/>
            <person name="Gujja S."/>
            <person name="Hansen M."/>
            <person name="Howarth C."/>
            <person name="Imamovic A."/>
            <person name="Ireland A."/>
            <person name="Larimer J."/>
            <person name="McCowan C."/>
            <person name="Murphy C."/>
            <person name="Pearson M."/>
            <person name="Poon T.W."/>
            <person name="Priest M."/>
            <person name="Roberts A."/>
            <person name="Saif S."/>
            <person name="Shea T."/>
            <person name="Sisk P."/>
            <person name="Sykes S."/>
            <person name="Wortman J."/>
            <person name="Nusbaum C."/>
            <person name="Birren B."/>
        </authorList>
    </citation>
    <scope>NUCLEOTIDE SEQUENCE [LARGE SCALE GENOMIC DNA]</scope>
    <source>
        <strain evidence="9 10">ATCC 51939</strain>
    </source>
</reference>
<keyword evidence="5 7" id="KW-1133">Transmembrane helix</keyword>
<dbReference type="Proteomes" id="UP000014541">
    <property type="component" value="Unassembled WGS sequence"/>
</dbReference>
<organism evidence="9 10">
    <name type="scientific">Treponema maltophilum ATCC 51939</name>
    <dbReference type="NCBI Taxonomy" id="1125699"/>
    <lineage>
        <taxon>Bacteria</taxon>
        <taxon>Pseudomonadati</taxon>
        <taxon>Spirochaetota</taxon>
        <taxon>Spirochaetia</taxon>
        <taxon>Spirochaetales</taxon>
        <taxon>Treponemataceae</taxon>
        <taxon>Treponema</taxon>
    </lineage>
</organism>
<dbReference type="CDD" id="cd06261">
    <property type="entry name" value="TM_PBP2"/>
    <property type="match status" value="1"/>
</dbReference>
<dbReference type="EMBL" id="ATFF01000006">
    <property type="protein sequence ID" value="EPF30586.1"/>
    <property type="molecule type" value="Genomic_DNA"/>
</dbReference>
<dbReference type="STRING" id="1125699.HMPREF9194_00903"/>
<feature type="transmembrane region" description="Helical" evidence="7">
    <location>
        <begin position="189"/>
        <end position="208"/>
    </location>
</feature>
<feature type="domain" description="ABC transmembrane type-1" evidence="8">
    <location>
        <begin position="79"/>
        <end position="274"/>
    </location>
</feature>
<evidence type="ECO:0000259" key="8">
    <source>
        <dbReference type="PROSITE" id="PS50928"/>
    </source>
</evidence>
<gene>
    <name evidence="9" type="ORF">HMPREF9194_00903</name>
</gene>